<organism evidence="1 2">
    <name type="scientific">Kipferlia bialata</name>
    <dbReference type="NCBI Taxonomy" id="797122"/>
    <lineage>
        <taxon>Eukaryota</taxon>
        <taxon>Metamonada</taxon>
        <taxon>Carpediemonas-like organisms</taxon>
        <taxon>Kipferlia</taxon>
    </lineage>
</organism>
<protein>
    <submittedName>
        <fullName evidence="1">Uncharacterized protein</fullName>
    </submittedName>
</protein>
<evidence type="ECO:0000313" key="2">
    <source>
        <dbReference type="Proteomes" id="UP000265618"/>
    </source>
</evidence>
<proteinExistence type="predicted"/>
<keyword evidence="2" id="KW-1185">Reference proteome</keyword>
<reference evidence="1 2" key="1">
    <citation type="journal article" date="2018" name="PLoS ONE">
        <title>The draft genome of Kipferlia bialata reveals reductive genome evolution in fornicate parasites.</title>
        <authorList>
            <person name="Tanifuji G."/>
            <person name="Takabayashi S."/>
            <person name="Kume K."/>
            <person name="Takagi M."/>
            <person name="Nakayama T."/>
            <person name="Kamikawa R."/>
            <person name="Inagaki Y."/>
            <person name="Hashimoto T."/>
        </authorList>
    </citation>
    <scope>NUCLEOTIDE SEQUENCE [LARGE SCALE GENOMIC DNA]</scope>
    <source>
        <strain evidence="1">NY0173</strain>
    </source>
</reference>
<dbReference type="Proteomes" id="UP000265618">
    <property type="component" value="Unassembled WGS sequence"/>
</dbReference>
<feature type="non-terminal residue" evidence="1">
    <location>
        <position position="95"/>
    </location>
</feature>
<gene>
    <name evidence="1" type="ORF">KIPB_013898</name>
</gene>
<dbReference type="EMBL" id="BDIP01006849">
    <property type="protein sequence ID" value="GIQ90904.1"/>
    <property type="molecule type" value="Genomic_DNA"/>
</dbReference>
<accession>A0A9K3DBM8</accession>
<name>A0A9K3DBM8_9EUKA</name>
<dbReference type="AlphaFoldDB" id="A0A9K3DBM8"/>
<sequence length="95" mass="10566">MTDLPLPQRRHYPAAFLCPEASSRVQISINVALLLVCNALSEYHNREWLGHALAVIRAAFTRDGCPDMPETPIRQRKYYPAAFLCGSAPVGVQIT</sequence>
<evidence type="ECO:0000313" key="1">
    <source>
        <dbReference type="EMBL" id="GIQ90904.1"/>
    </source>
</evidence>
<comment type="caution">
    <text evidence="1">The sequence shown here is derived from an EMBL/GenBank/DDBJ whole genome shotgun (WGS) entry which is preliminary data.</text>
</comment>